<keyword evidence="3" id="KW-1003">Cell membrane</keyword>
<evidence type="ECO:0000313" key="10">
    <source>
        <dbReference type="Proteomes" id="UP000269883"/>
    </source>
</evidence>
<gene>
    <name evidence="9" type="ORF">DFE_0753</name>
</gene>
<dbReference type="PANTHER" id="PTHR30252">
    <property type="entry name" value="INNER MEMBRANE PEPTIDE TRANSPORTER"/>
    <property type="match status" value="1"/>
</dbReference>
<feature type="transmembrane region" description="Helical" evidence="7">
    <location>
        <begin position="77"/>
        <end position="99"/>
    </location>
</feature>
<evidence type="ECO:0000256" key="2">
    <source>
        <dbReference type="ARBA" id="ARBA00007755"/>
    </source>
</evidence>
<keyword evidence="4 7" id="KW-0812">Transmembrane</keyword>
<feature type="transmembrane region" description="Helical" evidence="7">
    <location>
        <begin position="161"/>
        <end position="180"/>
    </location>
</feature>
<protein>
    <submittedName>
        <fullName evidence="9">Carbon starvation protein CstA</fullName>
    </submittedName>
</protein>
<dbReference type="OrthoDB" id="9761224at2"/>
<dbReference type="Pfam" id="PF02554">
    <property type="entry name" value="CstA"/>
    <property type="match status" value="1"/>
</dbReference>
<feature type="transmembrane region" description="Helical" evidence="7">
    <location>
        <begin position="287"/>
        <end position="307"/>
    </location>
</feature>
<dbReference type="InterPro" id="IPR003706">
    <property type="entry name" value="CstA_N"/>
</dbReference>
<keyword evidence="5 7" id="KW-1133">Transmembrane helix</keyword>
<evidence type="ECO:0000313" key="9">
    <source>
        <dbReference type="EMBL" id="BBD07479.1"/>
    </source>
</evidence>
<dbReference type="PANTHER" id="PTHR30252:SF0">
    <property type="entry name" value="PEPTIDE TRANSPORTER CSTA"/>
    <property type="match status" value="1"/>
</dbReference>
<evidence type="ECO:0000256" key="3">
    <source>
        <dbReference type="ARBA" id="ARBA00022475"/>
    </source>
</evidence>
<dbReference type="InterPro" id="IPR051605">
    <property type="entry name" value="CstA"/>
</dbReference>
<accession>A0A2Z6AW63</accession>
<dbReference type="GO" id="GO:0005886">
    <property type="term" value="C:plasma membrane"/>
    <property type="evidence" value="ECO:0007669"/>
    <property type="project" value="UniProtKB-SubCell"/>
</dbReference>
<feature type="transmembrane region" description="Helical" evidence="7">
    <location>
        <begin position="255"/>
        <end position="275"/>
    </location>
</feature>
<evidence type="ECO:0000256" key="1">
    <source>
        <dbReference type="ARBA" id="ARBA00004651"/>
    </source>
</evidence>
<evidence type="ECO:0000256" key="7">
    <source>
        <dbReference type="SAM" id="Phobius"/>
    </source>
</evidence>
<evidence type="ECO:0000256" key="4">
    <source>
        <dbReference type="ARBA" id="ARBA00022692"/>
    </source>
</evidence>
<dbReference type="Proteomes" id="UP000269883">
    <property type="component" value="Chromosome"/>
</dbReference>
<feature type="transmembrane region" description="Helical" evidence="7">
    <location>
        <begin position="443"/>
        <end position="462"/>
    </location>
</feature>
<evidence type="ECO:0000259" key="8">
    <source>
        <dbReference type="Pfam" id="PF02554"/>
    </source>
</evidence>
<dbReference type="EMBL" id="AP017378">
    <property type="protein sequence ID" value="BBD07479.1"/>
    <property type="molecule type" value="Genomic_DNA"/>
</dbReference>
<sequence>MNSLVIALLCFVGYVVAYHTYGKFLSKKIFQTNEALECPSCSLQDDKDYVPTKKEVLFGHHFTSIAGLGPIVGPAIAIIWGWVPAVIWVFFGSIFMGAVHDFGSLIVSMRNKGRSVGDVASSLISSRVRTLFLLIIFFELLIVIAVFALIIGILFNMYPASVIPVWGEVPIAILLGYMVYKKGAGHTGLGILAVIIMYATVVVGAYVPLSMPTIGGMNPIVIWVVIMLAYAFIASTLPVQFLLQPRDYINGHQLIVALGLLAIGALVAAPAFVAPAVNMNPAGAPPIFPFLFVVIACGAISGFHSLVSSGTSAKQCENERDCQFIGYGSMLTEAALSTLVIVAVGAGIGLGLTTSDGSVITGTTAFTTHYANWSTAAGLGAKLGAFVQGSANLMASYGIPGQIALTIMGVFLVSFAATTLDSATRIQRYVVAELAEAYNFKPATTPIGATLVAVGTAALLCFHDGTSIGAVKKGALALWPLFGTVNQLMAAMALLVITVYLARKKVRTVFTAVPLVFMVAMTGWAMVYNLNNFMAKQNWMLFGIGLAVFLLEIWMIIESVIVLKSLSGSEPEPDPSTA</sequence>
<comment type="subcellular location">
    <subcellularLocation>
        <location evidence="1">Cell membrane</location>
        <topology evidence="1">Multi-pass membrane protein</topology>
    </subcellularLocation>
</comment>
<name>A0A2Z6AW63_9BACT</name>
<dbReference type="KEGG" id="dfl:DFE_0753"/>
<feature type="transmembrane region" description="Helical" evidence="7">
    <location>
        <begin position="539"/>
        <end position="557"/>
    </location>
</feature>
<feature type="transmembrane region" description="Helical" evidence="7">
    <location>
        <begin position="508"/>
        <end position="527"/>
    </location>
</feature>
<evidence type="ECO:0000256" key="6">
    <source>
        <dbReference type="ARBA" id="ARBA00023136"/>
    </source>
</evidence>
<organism evidence="9 10">
    <name type="scientific">Desulfovibrio ferrophilus</name>
    <dbReference type="NCBI Taxonomy" id="241368"/>
    <lineage>
        <taxon>Bacteria</taxon>
        <taxon>Pseudomonadati</taxon>
        <taxon>Thermodesulfobacteriota</taxon>
        <taxon>Desulfovibrionia</taxon>
        <taxon>Desulfovibrionales</taxon>
        <taxon>Desulfovibrionaceae</taxon>
        <taxon>Desulfovibrio</taxon>
    </lineage>
</organism>
<feature type="transmembrane region" description="Helical" evidence="7">
    <location>
        <begin position="327"/>
        <end position="350"/>
    </location>
</feature>
<feature type="transmembrane region" description="Helical" evidence="7">
    <location>
        <begin position="131"/>
        <end position="155"/>
    </location>
</feature>
<feature type="transmembrane region" description="Helical" evidence="7">
    <location>
        <begin position="187"/>
        <end position="208"/>
    </location>
</feature>
<comment type="similarity">
    <text evidence="2">Belongs to the peptide transporter carbon starvation (CstA) (TC 2.A.114) family.</text>
</comment>
<dbReference type="RefSeq" id="WP_126376764.1">
    <property type="nucleotide sequence ID" value="NZ_AP017378.1"/>
</dbReference>
<proteinExistence type="inferred from homology"/>
<dbReference type="GO" id="GO:0009267">
    <property type="term" value="P:cellular response to starvation"/>
    <property type="evidence" value="ECO:0007669"/>
    <property type="project" value="InterPro"/>
</dbReference>
<keyword evidence="10" id="KW-1185">Reference proteome</keyword>
<feature type="transmembrane region" description="Helical" evidence="7">
    <location>
        <begin position="220"/>
        <end position="243"/>
    </location>
</feature>
<evidence type="ECO:0000256" key="5">
    <source>
        <dbReference type="ARBA" id="ARBA00022989"/>
    </source>
</evidence>
<feature type="domain" description="CstA N-terminal" evidence="8">
    <location>
        <begin position="2"/>
        <end position="524"/>
    </location>
</feature>
<keyword evidence="6 7" id="KW-0472">Membrane</keyword>
<reference evidence="9 10" key="1">
    <citation type="journal article" date="2018" name="Sci. Adv.">
        <title>Multi-heme cytochromes provide a pathway for survival in energy-limited environments.</title>
        <authorList>
            <person name="Deng X."/>
            <person name="Dohmae N."/>
            <person name="Nealson K.H."/>
            <person name="Hashimoto K."/>
            <person name="Okamoto A."/>
        </authorList>
    </citation>
    <scope>NUCLEOTIDE SEQUENCE [LARGE SCALE GENOMIC DNA]</scope>
    <source>
        <strain evidence="9 10">IS5</strain>
    </source>
</reference>
<dbReference type="AlphaFoldDB" id="A0A2Z6AW63"/>
<feature type="transmembrane region" description="Helical" evidence="7">
    <location>
        <begin position="403"/>
        <end position="423"/>
    </location>
</feature>
<feature type="transmembrane region" description="Helical" evidence="7">
    <location>
        <begin position="474"/>
        <end position="502"/>
    </location>
</feature>